<dbReference type="Proteomes" id="UP000254762">
    <property type="component" value="Unassembled WGS sequence"/>
</dbReference>
<dbReference type="EMBL" id="CP079713">
    <property type="protein sequence ID" value="QXW48495.1"/>
    <property type="molecule type" value="Genomic_DNA"/>
</dbReference>
<feature type="transmembrane region" description="Helical" evidence="1">
    <location>
        <begin position="55"/>
        <end position="76"/>
    </location>
</feature>
<keyword evidence="1" id="KW-0472">Membrane</keyword>
<dbReference type="EMBL" id="UGXD01000002">
    <property type="protein sequence ID" value="SUG30900.1"/>
    <property type="molecule type" value="Genomic_DNA"/>
</dbReference>
<evidence type="ECO:0000313" key="2">
    <source>
        <dbReference type="EMBL" id="QXW48495.1"/>
    </source>
</evidence>
<evidence type="ECO:0000313" key="3">
    <source>
        <dbReference type="EMBL" id="SUG30900.1"/>
    </source>
</evidence>
<accession>A0A379SRL8</accession>
<gene>
    <name evidence="2" type="ORF">KX325_15910</name>
    <name evidence="3" type="ORF">NCTC7304_00254</name>
</gene>
<sequence>MDEKMGNMTSVSTSPRIPLTKLDLPGKAAMSIVATTMFTLNIIRGVYAANGDSPVMVVTLSIVSVLQLIAGITCYYEGYKAMFSHMAPYMRFMAAQIQRQQPPAAIMEFPSTL</sequence>
<protein>
    <submittedName>
        <fullName evidence="3">Regulatory protein</fullName>
    </submittedName>
</protein>
<reference evidence="2" key="2">
    <citation type="submission" date="2021-07" db="EMBL/GenBank/DDBJ databases">
        <title>Whole-Genome Sequences of non-enterica strains of Salmonella enterica isolated from poultry houses.</title>
        <authorList>
            <person name="Lamas A."/>
            <person name="Regal P."/>
            <person name="Miranda J.M."/>
            <person name="Vazquez B."/>
            <person name="Cepeda A."/>
            <person name="Franco C.M."/>
        </authorList>
    </citation>
    <scope>NUCLEOTIDE SEQUENCE</scope>
    <source>
        <strain evidence="2">LHICA_AZ23</strain>
    </source>
</reference>
<keyword evidence="1" id="KW-0812">Transmembrane</keyword>
<evidence type="ECO:0000313" key="4">
    <source>
        <dbReference type="Proteomes" id="UP000254762"/>
    </source>
</evidence>
<organism evidence="3 4">
    <name type="scientific">Salmonella enterica subsp. arizonae</name>
    <dbReference type="NCBI Taxonomy" id="59203"/>
    <lineage>
        <taxon>Bacteria</taxon>
        <taxon>Pseudomonadati</taxon>
        <taxon>Pseudomonadota</taxon>
        <taxon>Gammaproteobacteria</taxon>
        <taxon>Enterobacterales</taxon>
        <taxon>Enterobacteriaceae</taxon>
        <taxon>Salmonella</taxon>
    </lineage>
</organism>
<name>A0A379SRL8_SALER</name>
<dbReference type="AlphaFoldDB" id="A0A379SRL8"/>
<proteinExistence type="predicted"/>
<evidence type="ECO:0000256" key="1">
    <source>
        <dbReference type="SAM" id="Phobius"/>
    </source>
</evidence>
<reference evidence="3 4" key="1">
    <citation type="submission" date="2018-06" db="EMBL/GenBank/DDBJ databases">
        <authorList>
            <consortium name="Pathogen Informatics"/>
            <person name="Doyle S."/>
        </authorList>
    </citation>
    <scope>NUCLEOTIDE SEQUENCE [LARGE SCALE GENOMIC DNA]</scope>
    <source>
        <strain evidence="3 4">NCTC7304</strain>
    </source>
</reference>
<keyword evidence="1" id="KW-1133">Transmembrane helix</keyword>
<feature type="transmembrane region" description="Helical" evidence="1">
    <location>
        <begin position="28"/>
        <end position="49"/>
    </location>
</feature>